<dbReference type="InterPro" id="IPR029035">
    <property type="entry name" value="DHS-like_NAD/FAD-binding_dom"/>
</dbReference>
<dbReference type="Gene3D" id="3.40.50.1220">
    <property type="entry name" value="TPP-binding domain"/>
    <property type="match status" value="1"/>
</dbReference>
<sequence>MPSTQKMIEAFERLVGRVLDGRVVPFLGAGISQGARIPGDRTLEPSVRWLQERLEGELHRILHGRPDDSPAEQPAQRTASLVEQLNAVLWPQVRQHHEGNCPRPRPAPPPPKLDHAADVLTWISGATRLCDVLRIQDFTQLAPLPAHRFLAYLVREGLVTEIITTNYDTCIEQAFRESFGPTDDAKSAARAEQALAVVFNLAQYRLHAGRARTVHGDPVLHLYKINGDAADYKAALDEHQRHPDPARLERRAARIILTERQLQTFRDELWARDLYADRARSRSLLFSGFGSDDPQVRHHAMALMEEMQRQSQPVNDWQDLWSLPNAPFFSVYEQHLTFNQLQVLAGFAIAHVRPGTPPGGRSALEAACGNALLGHFGGVLDESQNNGKNGPRLPADLLFEKVFQAVWLRRLREELLPGRTLDTWLRSILREHRAWADWLLVHSGATKSAPKSLDSREKRAEARASLCGIAETLLARRDTTGGRALPSVMALCLMEWLYAVRTGGAPMAPSSDYYLPLREEPLLIPLTLLFCLWIASDDDEPGRIELDRVRPIPGIGLKLRIPGDSKAGRVERCVYLVKEGAFQEDVAAWPDPAPGIVWIIEIPGNDLLREDRPPVVAGQPLTVVRIERRTAAAVLRAARIPSAMPLEVLTQVFAYPLANEVP</sequence>
<dbReference type="AlphaFoldDB" id="A9G7D0"/>
<dbReference type="RefSeq" id="WP_012238305.1">
    <property type="nucleotide sequence ID" value="NC_010162.1"/>
</dbReference>
<dbReference type="KEGG" id="scl:sce5677"/>
<dbReference type="HOGENOM" id="CLU_414410_0_0_7"/>
<evidence type="ECO:0000313" key="1">
    <source>
        <dbReference type="EMBL" id="CAN95840.1"/>
    </source>
</evidence>
<dbReference type="eggNOG" id="ENOG5032DZ6">
    <property type="taxonomic scope" value="Bacteria"/>
</dbReference>
<dbReference type="Proteomes" id="UP000002139">
    <property type="component" value="Chromosome"/>
</dbReference>
<protein>
    <submittedName>
        <fullName evidence="1">Uncharacterized protein</fullName>
    </submittedName>
</protein>
<proteinExistence type="predicted"/>
<dbReference type="STRING" id="448385.sce5677"/>
<name>A9G7D0_SORC5</name>
<organism evidence="1 2">
    <name type="scientific">Sorangium cellulosum (strain So ce56)</name>
    <name type="common">Polyangium cellulosum (strain So ce56)</name>
    <dbReference type="NCBI Taxonomy" id="448385"/>
    <lineage>
        <taxon>Bacteria</taxon>
        <taxon>Pseudomonadati</taxon>
        <taxon>Myxococcota</taxon>
        <taxon>Polyangia</taxon>
        <taxon>Polyangiales</taxon>
        <taxon>Polyangiaceae</taxon>
        <taxon>Sorangium</taxon>
    </lineage>
</organism>
<reference evidence="1 2" key="1">
    <citation type="journal article" date="2007" name="Nat. Biotechnol.">
        <title>Complete genome sequence of the myxobacterium Sorangium cellulosum.</title>
        <authorList>
            <person name="Schneiker S."/>
            <person name="Perlova O."/>
            <person name="Kaiser O."/>
            <person name="Gerth K."/>
            <person name="Alici A."/>
            <person name="Altmeyer M.O."/>
            <person name="Bartels D."/>
            <person name="Bekel T."/>
            <person name="Beyer S."/>
            <person name="Bode E."/>
            <person name="Bode H.B."/>
            <person name="Bolten C.J."/>
            <person name="Choudhuri J.V."/>
            <person name="Doss S."/>
            <person name="Elnakady Y.A."/>
            <person name="Frank B."/>
            <person name="Gaigalat L."/>
            <person name="Goesmann A."/>
            <person name="Groeger C."/>
            <person name="Gross F."/>
            <person name="Jelsbak L."/>
            <person name="Jelsbak L."/>
            <person name="Kalinowski J."/>
            <person name="Kegler C."/>
            <person name="Knauber T."/>
            <person name="Konietzny S."/>
            <person name="Kopp M."/>
            <person name="Krause L."/>
            <person name="Krug D."/>
            <person name="Linke B."/>
            <person name="Mahmud T."/>
            <person name="Martinez-Arias R."/>
            <person name="McHardy A.C."/>
            <person name="Merai M."/>
            <person name="Meyer F."/>
            <person name="Mormann S."/>
            <person name="Munoz-Dorado J."/>
            <person name="Perez J."/>
            <person name="Pradella S."/>
            <person name="Rachid S."/>
            <person name="Raddatz G."/>
            <person name="Rosenau F."/>
            <person name="Rueckert C."/>
            <person name="Sasse F."/>
            <person name="Scharfe M."/>
            <person name="Schuster S.C."/>
            <person name="Suen G."/>
            <person name="Treuner-Lange A."/>
            <person name="Velicer G.J."/>
            <person name="Vorholter F.-J."/>
            <person name="Weissman K.J."/>
            <person name="Welch R.D."/>
            <person name="Wenzel S.C."/>
            <person name="Whitworth D.E."/>
            <person name="Wilhelm S."/>
            <person name="Wittmann C."/>
            <person name="Bloecker H."/>
            <person name="Puehler A."/>
            <person name="Mueller R."/>
        </authorList>
    </citation>
    <scope>NUCLEOTIDE SEQUENCE [LARGE SCALE GENOMIC DNA]</scope>
    <source>
        <strain evidence="2">So ce56</strain>
    </source>
</reference>
<keyword evidence="2" id="KW-1185">Reference proteome</keyword>
<dbReference type="Pfam" id="PF13289">
    <property type="entry name" value="SIR2_2"/>
    <property type="match status" value="1"/>
</dbReference>
<dbReference type="EMBL" id="AM746676">
    <property type="protein sequence ID" value="CAN95840.1"/>
    <property type="molecule type" value="Genomic_DNA"/>
</dbReference>
<accession>A9G7D0</accession>
<dbReference type="OrthoDB" id="2077946at2"/>
<dbReference type="SUPFAM" id="SSF52467">
    <property type="entry name" value="DHS-like NAD/FAD-binding domain"/>
    <property type="match status" value="1"/>
</dbReference>
<evidence type="ECO:0000313" key="2">
    <source>
        <dbReference type="Proteomes" id="UP000002139"/>
    </source>
</evidence>
<gene>
    <name evidence="1" type="ordered locus">sce5677</name>
</gene>